<evidence type="ECO:0000256" key="3">
    <source>
        <dbReference type="ARBA" id="ARBA00022491"/>
    </source>
</evidence>
<keyword evidence="9" id="KW-1185">Reference proteome</keyword>
<evidence type="ECO:0000256" key="5">
    <source>
        <dbReference type="ARBA" id="ARBA00023015"/>
    </source>
</evidence>
<evidence type="ECO:0000313" key="9">
    <source>
        <dbReference type="Proteomes" id="UP000187651"/>
    </source>
</evidence>
<sequence>MRIDAYNAISQVYQANATSKVNSTGKVASANDKFDISDTAKTYSVAKTAVAESSDVREDKIADIKARIAAGTYAVSAEDVADKIVNSVSTLTF</sequence>
<keyword evidence="5" id="KW-0805">Transcription regulation</keyword>
<dbReference type="SUPFAM" id="SSF101498">
    <property type="entry name" value="Anti-sigma factor FlgM"/>
    <property type="match status" value="1"/>
</dbReference>
<feature type="domain" description="Anti-sigma-28 factor FlgM C-terminal" evidence="7">
    <location>
        <begin position="32"/>
        <end position="86"/>
    </location>
</feature>
<dbReference type="Proteomes" id="UP000187651">
    <property type="component" value="Unassembled WGS sequence"/>
</dbReference>
<gene>
    <name evidence="8" type="ORF">SAMN05216544_1558</name>
</gene>
<dbReference type="NCBIfam" id="TIGR03824">
    <property type="entry name" value="FlgM_jcvi"/>
    <property type="match status" value="1"/>
</dbReference>
<evidence type="ECO:0000313" key="8">
    <source>
        <dbReference type="EMBL" id="SDM97782.1"/>
    </source>
</evidence>
<dbReference type="InterPro" id="IPR035890">
    <property type="entry name" value="Anti-sigma-28_factor_FlgM_sf"/>
</dbReference>
<keyword evidence="4" id="KW-1005">Bacterial flagellum biogenesis</keyword>
<evidence type="ECO:0000256" key="4">
    <source>
        <dbReference type="ARBA" id="ARBA00022795"/>
    </source>
</evidence>
<dbReference type="GO" id="GO:0044781">
    <property type="term" value="P:bacterial-type flagellum organization"/>
    <property type="evidence" value="ECO:0007669"/>
    <property type="project" value="UniProtKB-KW"/>
</dbReference>
<evidence type="ECO:0000256" key="2">
    <source>
        <dbReference type="ARBA" id="ARBA00017823"/>
    </source>
</evidence>
<dbReference type="OrthoDB" id="1767600at2"/>
<keyword evidence="3" id="KW-0678">Repressor</keyword>
<accession>A0A1G9XLS0</accession>
<dbReference type="Pfam" id="PF04316">
    <property type="entry name" value="FlgM"/>
    <property type="match status" value="1"/>
</dbReference>
<dbReference type="AlphaFoldDB" id="A0A1G9XLS0"/>
<reference evidence="9" key="1">
    <citation type="submission" date="2016-10" db="EMBL/GenBank/DDBJ databases">
        <authorList>
            <person name="Varghese N."/>
            <person name="Submissions S."/>
        </authorList>
    </citation>
    <scope>NUCLEOTIDE SEQUENCE [LARGE SCALE GENOMIC DNA]</scope>
    <source>
        <strain evidence="9">M83</strain>
    </source>
</reference>
<evidence type="ECO:0000256" key="6">
    <source>
        <dbReference type="ARBA" id="ARBA00023163"/>
    </source>
</evidence>
<dbReference type="EMBL" id="FNHZ01000004">
    <property type="protein sequence ID" value="SDM97782.1"/>
    <property type="molecule type" value="Genomic_DNA"/>
</dbReference>
<evidence type="ECO:0000259" key="7">
    <source>
        <dbReference type="Pfam" id="PF04316"/>
    </source>
</evidence>
<comment type="similarity">
    <text evidence="1">Belongs to the FlgM family.</text>
</comment>
<keyword evidence="6" id="KW-0804">Transcription</keyword>
<dbReference type="GO" id="GO:0045892">
    <property type="term" value="P:negative regulation of DNA-templated transcription"/>
    <property type="evidence" value="ECO:0007669"/>
    <property type="project" value="InterPro"/>
</dbReference>
<evidence type="ECO:0000256" key="1">
    <source>
        <dbReference type="ARBA" id="ARBA00005322"/>
    </source>
</evidence>
<organism evidence="8 9">
    <name type="scientific">Lachnospira pectinoschiza</name>
    <dbReference type="NCBI Taxonomy" id="28052"/>
    <lineage>
        <taxon>Bacteria</taxon>
        <taxon>Bacillati</taxon>
        <taxon>Bacillota</taxon>
        <taxon>Clostridia</taxon>
        <taxon>Lachnospirales</taxon>
        <taxon>Lachnospiraceae</taxon>
        <taxon>Lachnospira</taxon>
    </lineage>
</organism>
<name>A0A1G9XLS0_9FIRM</name>
<protein>
    <recommendedName>
        <fullName evidence="2">Negative regulator of flagellin synthesis</fullName>
    </recommendedName>
</protein>
<dbReference type="InterPro" id="IPR007412">
    <property type="entry name" value="FlgM"/>
</dbReference>
<proteinExistence type="inferred from homology"/>
<dbReference type="InterPro" id="IPR031316">
    <property type="entry name" value="FlgM_C"/>
</dbReference>
<dbReference type="RefSeq" id="WP_027430899.1">
    <property type="nucleotide sequence ID" value="NZ_FNHZ01000004.1"/>
</dbReference>